<reference evidence="2 3" key="2">
    <citation type="journal article" date="2010" name="Stand. Genomic Sci.">
        <title>Complete genome sequence of Alicyclobacillus acidocaldarius type strain (104-IA).</title>
        <authorList>
            <person name="Mavromatis K."/>
            <person name="Sikorski J."/>
            <person name="Lapidus A."/>
            <person name="Glavina Del Rio T."/>
            <person name="Copeland A."/>
            <person name="Tice H."/>
            <person name="Cheng J.F."/>
            <person name="Lucas S."/>
            <person name="Chen F."/>
            <person name="Nolan M."/>
            <person name="Bruce D."/>
            <person name="Goodwin L."/>
            <person name="Pitluck S."/>
            <person name="Ivanova N."/>
            <person name="Ovchinnikova G."/>
            <person name="Pati A."/>
            <person name="Chen A."/>
            <person name="Palaniappan K."/>
            <person name="Land M."/>
            <person name="Hauser L."/>
            <person name="Chang Y.J."/>
            <person name="Jeffries C.D."/>
            <person name="Chain P."/>
            <person name="Meincke L."/>
            <person name="Sims D."/>
            <person name="Chertkov O."/>
            <person name="Han C."/>
            <person name="Brettin T."/>
            <person name="Detter J.C."/>
            <person name="Wahrenburg C."/>
            <person name="Rohde M."/>
            <person name="Pukall R."/>
            <person name="Goker M."/>
            <person name="Bristow J."/>
            <person name="Eisen J.A."/>
            <person name="Markowitz V."/>
            <person name="Hugenholtz P."/>
            <person name="Klenk H.P."/>
            <person name="Kyrpides N.C."/>
        </authorList>
    </citation>
    <scope>NUCLEOTIDE SEQUENCE [LARGE SCALE GENOMIC DNA]</scope>
    <source>
        <strain evidence="3">ATCC 27009 / DSM 446 / BCRC 14685 / JCM 5260 / KCTC 1825 / NBRC 15652 / NCIMB 11725 / NRRL B-14509 / 104-IA</strain>
    </source>
</reference>
<dbReference type="KEGG" id="aac:Aaci_0839"/>
<protein>
    <submittedName>
        <fullName evidence="2">Uncharacterized protein</fullName>
    </submittedName>
</protein>
<dbReference type="RefSeq" id="WP_012810236.1">
    <property type="nucleotide sequence ID" value="NC_013205.1"/>
</dbReference>
<feature type="region of interest" description="Disordered" evidence="1">
    <location>
        <begin position="55"/>
        <end position="102"/>
    </location>
</feature>
<reference evidence="3" key="1">
    <citation type="submission" date="2009-09" db="EMBL/GenBank/DDBJ databases">
        <title>The complete chromosome of Alicyclobacillus acidocaldarius subsp. acidocaldarius DSM 446.</title>
        <authorList>
            <consortium name="US DOE Joint Genome Institute (JGI-PGF)"/>
            <person name="Lucas S."/>
            <person name="Copeland A."/>
            <person name="Lapidus A."/>
            <person name="Glavina del Rio T."/>
            <person name="Dalin E."/>
            <person name="Tice H."/>
            <person name="Bruce D."/>
            <person name="Goodwin L."/>
            <person name="Pitluck S."/>
            <person name="Kyrpides N."/>
            <person name="Mavromatis K."/>
            <person name="Ivanova N."/>
            <person name="Ovchinnikova G."/>
            <person name="Chertkov O."/>
            <person name="Sims D."/>
            <person name="Brettin T."/>
            <person name="Detter J.C."/>
            <person name="Han C."/>
            <person name="Larimer F."/>
            <person name="Land M."/>
            <person name="Hauser L."/>
            <person name="Markowitz V."/>
            <person name="Cheng J.-F."/>
            <person name="Hugenholtz P."/>
            <person name="Woyke T."/>
            <person name="Wu D."/>
            <person name="Pukall R."/>
            <person name="Klenk H.-P."/>
            <person name="Eisen J.A."/>
        </authorList>
    </citation>
    <scope>NUCLEOTIDE SEQUENCE [LARGE SCALE GENOMIC DNA]</scope>
    <source>
        <strain evidence="3">ATCC 27009 / DSM 446 / BCRC 14685 / JCM 5260 / KCTC 1825 / NBRC 15652 / NCIMB 11725 / NRRL B-14509 / 104-IA</strain>
    </source>
</reference>
<gene>
    <name evidence="2" type="ordered locus">Aaci_0839</name>
</gene>
<keyword evidence="3" id="KW-1185">Reference proteome</keyword>
<organism evidence="2 3">
    <name type="scientific">Alicyclobacillus acidocaldarius subsp. acidocaldarius (strain ATCC 27009 / DSM 446 / BCRC 14685 / JCM 5260 / KCTC 1825 / NBRC 15652 / NCIMB 11725 / NRRL B-14509 / 104-IA)</name>
    <name type="common">Bacillus acidocaldarius</name>
    <dbReference type="NCBI Taxonomy" id="521098"/>
    <lineage>
        <taxon>Bacteria</taxon>
        <taxon>Bacillati</taxon>
        <taxon>Bacillota</taxon>
        <taxon>Bacilli</taxon>
        <taxon>Bacillales</taxon>
        <taxon>Alicyclobacillaceae</taxon>
        <taxon>Alicyclobacillus</taxon>
    </lineage>
</organism>
<evidence type="ECO:0000313" key="2">
    <source>
        <dbReference type="EMBL" id="ACV57881.1"/>
    </source>
</evidence>
<evidence type="ECO:0000313" key="3">
    <source>
        <dbReference type="Proteomes" id="UP000001917"/>
    </source>
</evidence>
<dbReference type="Proteomes" id="UP000001917">
    <property type="component" value="Chromosome"/>
</dbReference>
<proteinExistence type="predicted"/>
<evidence type="ECO:0000256" key="1">
    <source>
        <dbReference type="SAM" id="MobiDB-lite"/>
    </source>
</evidence>
<dbReference type="STRING" id="521098.Aaci_0839"/>
<dbReference type="EMBL" id="CP001727">
    <property type="protein sequence ID" value="ACV57881.1"/>
    <property type="molecule type" value="Genomic_DNA"/>
</dbReference>
<name>C8WUB8_ALIAD</name>
<dbReference type="HOGENOM" id="CLU_1479120_0_0_9"/>
<dbReference type="AlphaFoldDB" id="C8WUB8"/>
<sequence>MGPALLLSIAFFGFSHPDTHAASAATRQAVYGPTVHAVRLDAAHHVVTVDLRPVAGPRASSPLEATDGRGVTAPTSPDAYTDGRAITAPVSPHAYTDGRDTGRTMRANRGALVLSVPLGWELDVEGMAAESCQVRTVDLEHPAFQPIPGAADRLHRRFLLGHPGTYRLVTIDAGQVARVLDTVIVSPHLREPVIGAP</sequence>
<accession>C8WUB8</accession>